<dbReference type="Proteomes" id="UP000037146">
    <property type="component" value="Unassembled WGS sequence"/>
</dbReference>
<evidence type="ECO:0000259" key="2">
    <source>
        <dbReference type="Pfam" id="PF08240"/>
    </source>
</evidence>
<dbReference type="GO" id="GO:0016491">
    <property type="term" value="F:oxidoreductase activity"/>
    <property type="evidence" value="ECO:0007669"/>
    <property type="project" value="UniProtKB-KW"/>
</dbReference>
<dbReference type="InterPro" id="IPR013154">
    <property type="entry name" value="ADH-like_N"/>
</dbReference>
<dbReference type="PANTHER" id="PTHR43401">
    <property type="entry name" value="L-THREONINE 3-DEHYDROGENASE"/>
    <property type="match status" value="1"/>
</dbReference>
<name>A0A0K9GTM7_9BACI</name>
<dbReference type="PANTHER" id="PTHR43401:SF2">
    <property type="entry name" value="L-THREONINE 3-DEHYDROGENASE"/>
    <property type="match status" value="1"/>
</dbReference>
<dbReference type="RefSeq" id="WP_049681329.1">
    <property type="nucleotide sequence ID" value="NZ_LFZW01000001.1"/>
</dbReference>
<evidence type="ECO:0000256" key="1">
    <source>
        <dbReference type="ARBA" id="ARBA00023002"/>
    </source>
</evidence>
<dbReference type="InterPro" id="IPR036291">
    <property type="entry name" value="NAD(P)-bd_dom_sf"/>
</dbReference>
<dbReference type="Pfam" id="PF08240">
    <property type="entry name" value="ADH_N"/>
    <property type="match status" value="1"/>
</dbReference>
<evidence type="ECO:0000313" key="4">
    <source>
        <dbReference type="Proteomes" id="UP000037146"/>
    </source>
</evidence>
<feature type="domain" description="Alcohol dehydrogenase-like N-terminal" evidence="2">
    <location>
        <begin position="35"/>
        <end position="133"/>
    </location>
</feature>
<sequence>MSLPEKNIYWPYYGKGLNSFGVNDAPIKEKMPEPGPKEVLARVDAVTICASDVKMINMGNDYPLFKDRDFNKNPARLGHELSLTVVQPGGKMVQDWPVGKRFGIQPDVYMRGERFCIGVNVTGGMAEYILLSSEVFTSDNGSCAFPVNEKFTYASVAQTEPFACVEAAFIQHSRQSFQENGTLLIYIDAGIQKDFTLDYYFETQQVQLFDPGNNAGSKVKVDGADVTIIKGIPEMLFNDIIIVGNAGNEEMIKLTEHMAEKAILCWLPEDEATRYVKADIAKVHYNKVNLIGAPTQKLSDALNPAKYRYDYKPGGDLLISGGGGAMGRIHTMRALLHENGPKRVIVINRTKNRLTSLEEIFGEKAREKGIELIVIALDECQDYKAEIRKHLGENGASDIVVCAPGVGPVNQVVEFLADDGMLVLFAGTSYGNFGNLPFGLVASHNASITASSGSSVQDQLSVIEKMETGEINPDINIAAIGGLYATKDGIQAVQDRVYAGKVVIYPTLSDLPLTDLRELEKIDGMLAEEASKSGWSKKCEEMLFELYKNRGNA</sequence>
<evidence type="ECO:0000313" key="3">
    <source>
        <dbReference type="EMBL" id="KMY49976.1"/>
    </source>
</evidence>
<dbReference type="STRING" id="1679170.AC625_11005"/>
<dbReference type="PATRIC" id="fig|1679170.3.peg.2466"/>
<dbReference type="InterPro" id="IPR050129">
    <property type="entry name" value="Zn_alcohol_dh"/>
</dbReference>
<dbReference type="Gene3D" id="3.90.180.10">
    <property type="entry name" value="Medium-chain alcohol dehydrogenases, catalytic domain"/>
    <property type="match status" value="2"/>
</dbReference>
<proteinExistence type="predicted"/>
<organism evidence="3 4">
    <name type="scientific">Peribacillus loiseleuriae</name>
    <dbReference type="NCBI Taxonomy" id="1679170"/>
    <lineage>
        <taxon>Bacteria</taxon>
        <taxon>Bacillati</taxon>
        <taxon>Bacillota</taxon>
        <taxon>Bacilli</taxon>
        <taxon>Bacillales</taxon>
        <taxon>Bacillaceae</taxon>
        <taxon>Peribacillus</taxon>
    </lineage>
</organism>
<accession>A0A0K9GTM7</accession>
<keyword evidence="4" id="KW-1185">Reference proteome</keyword>
<dbReference type="OrthoDB" id="9787435at2"/>
<gene>
    <name evidence="3" type="ORF">AC625_11005</name>
</gene>
<dbReference type="InterPro" id="IPR011032">
    <property type="entry name" value="GroES-like_sf"/>
</dbReference>
<reference evidence="4" key="1">
    <citation type="submission" date="2015-07" db="EMBL/GenBank/DDBJ databases">
        <title>Genome sequencing project for genomic taxonomy and phylogenomics of Bacillus-like bacteria.</title>
        <authorList>
            <person name="Liu B."/>
            <person name="Wang J."/>
            <person name="Zhu Y."/>
            <person name="Liu G."/>
            <person name="Chen Q."/>
            <person name="Chen Z."/>
            <person name="Lan J."/>
            <person name="Che J."/>
            <person name="Ge C."/>
            <person name="Shi H."/>
            <person name="Pan Z."/>
            <person name="Liu X."/>
        </authorList>
    </citation>
    <scope>NUCLEOTIDE SEQUENCE [LARGE SCALE GENOMIC DNA]</scope>
    <source>
        <strain evidence="4">FJAT-27997</strain>
    </source>
</reference>
<keyword evidence="1" id="KW-0560">Oxidoreductase</keyword>
<protein>
    <recommendedName>
        <fullName evidence="2">Alcohol dehydrogenase-like N-terminal domain-containing protein</fullName>
    </recommendedName>
</protein>
<comment type="caution">
    <text evidence="3">The sequence shown here is derived from an EMBL/GenBank/DDBJ whole genome shotgun (WGS) entry which is preliminary data.</text>
</comment>
<dbReference type="SUPFAM" id="SSF51735">
    <property type="entry name" value="NAD(P)-binding Rossmann-fold domains"/>
    <property type="match status" value="1"/>
</dbReference>
<dbReference type="SUPFAM" id="SSF50129">
    <property type="entry name" value="GroES-like"/>
    <property type="match status" value="1"/>
</dbReference>
<dbReference type="AlphaFoldDB" id="A0A0K9GTM7"/>
<dbReference type="EMBL" id="LFZW01000001">
    <property type="protein sequence ID" value="KMY49976.1"/>
    <property type="molecule type" value="Genomic_DNA"/>
</dbReference>